<evidence type="ECO:0000313" key="1">
    <source>
        <dbReference type="EMBL" id="AEO56034.1"/>
    </source>
</evidence>
<dbReference type="RefSeq" id="XP_003661279.1">
    <property type="nucleotide sequence ID" value="XM_003661231.1"/>
</dbReference>
<gene>
    <name evidence="1" type="ORF">MYCTH_2300477</name>
</gene>
<keyword evidence="2" id="KW-1185">Reference proteome</keyword>
<proteinExistence type="predicted"/>
<protein>
    <submittedName>
        <fullName evidence="1">Uncharacterized protein</fullName>
    </submittedName>
</protein>
<dbReference type="VEuPathDB" id="FungiDB:MYCTH_2300477"/>
<dbReference type="GeneID" id="11511958"/>
<dbReference type="AlphaFoldDB" id="G2Q7C3"/>
<evidence type="ECO:0000313" key="2">
    <source>
        <dbReference type="Proteomes" id="UP000007322"/>
    </source>
</evidence>
<dbReference type="KEGG" id="mtm:MYCTH_2300477"/>
<dbReference type="HOGENOM" id="CLU_2795722_0_0_1"/>
<accession>G2Q7C3</accession>
<name>G2Q7C3_THET4</name>
<dbReference type="Proteomes" id="UP000007322">
    <property type="component" value="Chromosome 2"/>
</dbReference>
<organism evidence="1 2">
    <name type="scientific">Thermothelomyces thermophilus (strain ATCC 42464 / BCRC 31852 / DSM 1799)</name>
    <name type="common">Sporotrichum thermophile</name>
    <dbReference type="NCBI Taxonomy" id="573729"/>
    <lineage>
        <taxon>Eukaryota</taxon>
        <taxon>Fungi</taxon>
        <taxon>Dikarya</taxon>
        <taxon>Ascomycota</taxon>
        <taxon>Pezizomycotina</taxon>
        <taxon>Sordariomycetes</taxon>
        <taxon>Sordariomycetidae</taxon>
        <taxon>Sordariales</taxon>
        <taxon>Chaetomiaceae</taxon>
        <taxon>Thermothelomyces</taxon>
    </lineage>
</organism>
<sequence length="68" mass="8231">MEMVAPPRDQDLGTYRYTWSEDGGMNKMTRCVRRSRLRAVLRDREDEPQCFDILFTNYCCCCYSYNYH</sequence>
<dbReference type="InParanoid" id="G2Q7C3"/>
<reference evidence="1 2" key="1">
    <citation type="journal article" date="2011" name="Nat. Biotechnol.">
        <title>Comparative genomic analysis of the thermophilic biomass-degrading fungi Myceliophthora thermophila and Thielavia terrestris.</title>
        <authorList>
            <person name="Berka R.M."/>
            <person name="Grigoriev I.V."/>
            <person name="Otillar R."/>
            <person name="Salamov A."/>
            <person name="Grimwood J."/>
            <person name="Reid I."/>
            <person name="Ishmael N."/>
            <person name="John T."/>
            <person name="Darmond C."/>
            <person name="Moisan M.-C."/>
            <person name="Henrissat B."/>
            <person name="Coutinho P.M."/>
            <person name="Lombard V."/>
            <person name="Natvig D.O."/>
            <person name="Lindquist E."/>
            <person name="Schmutz J."/>
            <person name="Lucas S."/>
            <person name="Harris P."/>
            <person name="Powlowski J."/>
            <person name="Bellemare A."/>
            <person name="Taylor D."/>
            <person name="Butler G."/>
            <person name="de Vries R.P."/>
            <person name="Allijn I.E."/>
            <person name="van den Brink J."/>
            <person name="Ushinsky S."/>
            <person name="Storms R."/>
            <person name="Powell A.J."/>
            <person name="Paulsen I.T."/>
            <person name="Elbourne L.D.H."/>
            <person name="Baker S.E."/>
            <person name="Magnuson J."/>
            <person name="LaBoissiere S."/>
            <person name="Clutterbuck A.J."/>
            <person name="Martinez D."/>
            <person name="Wogulis M."/>
            <person name="de Leon A.L."/>
            <person name="Rey M.W."/>
            <person name="Tsang A."/>
        </authorList>
    </citation>
    <scope>NUCLEOTIDE SEQUENCE [LARGE SCALE GENOMIC DNA]</scope>
    <source>
        <strain evidence="2">ATCC 42464 / BCRC 31852 / DSM 1799</strain>
    </source>
</reference>
<dbReference type="EMBL" id="CP003003">
    <property type="protein sequence ID" value="AEO56034.1"/>
    <property type="molecule type" value="Genomic_DNA"/>
</dbReference>